<sequence>MIFQICIVCYLDYYKTIGPSYIGLSQKHIQMTILRHVVKLQKSCQRAVGLVTRNMSSVGGHDNDHLSRTSENTRENVMSQAIVSSVQDVSQTVKLLSLKLINPRVKFKAGQWVDFFIPGLEKVGGYSMCSSPTKLIKDGTLDLAVKYSEHPPAKWVHTQCKMDTKVAVRVGGDFHFDPLSSPSTDLLLIAGGVGINPLYSIFLHCSEQAASTGARVNLLYSASTSDELVFKKNIDSICKECTNFNRQYFVTKENTQATKDLTNSRINKSTLANSLESLDRNKVLCYICGPLSMLQDMERTLVELGVSEDRIMYEKWW</sequence>
<dbReference type="InterPro" id="IPR039261">
    <property type="entry name" value="FNR_nucleotide-bd"/>
</dbReference>
<dbReference type="Pfam" id="PF00175">
    <property type="entry name" value="NAD_binding_1"/>
    <property type="match status" value="1"/>
</dbReference>
<keyword evidence="1" id="KW-0560">Oxidoreductase</keyword>
<dbReference type="InterPro" id="IPR052128">
    <property type="entry name" value="Oxidoreductase_NAD-binding"/>
</dbReference>
<reference evidence="4" key="1">
    <citation type="submission" date="2022-03" db="EMBL/GenBank/DDBJ databases">
        <authorList>
            <person name="Martin C."/>
        </authorList>
    </citation>
    <scope>NUCLEOTIDE SEQUENCE</scope>
</reference>
<proteinExistence type="predicted"/>
<evidence type="ECO:0000256" key="2">
    <source>
        <dbReference type="ARBA" id="ARBA00023027"/>
    </source>
</evidence>
<dbReference type="PANTHER" id="PTHR46505">
    <property type="entry name" value="OXIDOREDUCTASE NAD-BINDING DOMAIN-CONTAINING PROTEIN 1"/>
    <property type="match status" value="1"/>
</dbReference>
<organism evidence="4 5">
    <name type="scientific">Owenia fusiformis</name>
    <name type="common">Polychaete worm</name>
    <dbReference type="NCBI Taxonomy" id="6347"/>
    <lineage>
        <taxon>Eukaryota</taxon>
        <taxon>Metazoa</taxon>
        <taxon>Spiralia</taxon>
        <taxon>Lophotrochozoa</taxon>
        <taxon>Annelida</taxon>
        <taxon>Polychaeta</taxon>
        <taxon>Sedentaria</taxon>
        <taxon>Canalipalpata</taxon>
        <taxon>Sabellida</taxon>
        <taxon>Oweniida</taxon>
        <taxon>Oweniidae</taxon>
        <taxon>Owenia</taxon>
    </lineage>
</organism>
<evidence type="ECO:0000256" key="3">
    <source>
        <dbReference type="ARBA" id="ARBA00040516"/>
    </source>
</evidence>
<dbReference type="SUPFAM" id="SSF63380">
    <property type="entry name" value="Riboflavin synthase domain-like"/>
    <property type="match status" value="1"/>
</dbReference>
<dbReference type="PROSITE" id="PS51384">
    <property type="entry name" value="FAD_FR"/>
    <property type="match status" value="1"/>
</dbReference>
<evidence type="ECO:0000256" key="1">
    <source>
        <dbReference type="ARBA" id="ARBA00023002"/>
    </source>
</evidence>
<dbReference type="Gene3D" id="3.40.50.80">
    <property type="entry name" value="Nucleotide-binding domain of ferredoxin-NADP reductase (FNR) module"/>
    <property type="match status" value="1"/>
</dbReference>
<dbReference type="SUPFAM" id="SSF52343">
    <property type="entry name" value="Ferredoxin reductase-like, C-terminal NADP-linked domain"/>
    <property type="match status" value="1"/>
</dbReference>
<dbReference type="InterPro" id="IPR017927">
    <property type="entry name" value="FAD-bd_FR_type"/>
</dbReference>
<protein>
    <recommendedName>
        <fullName evidence="3">Oxidoreductase NAD-binding domain-containing protein 1</fullName>
    </recommendedName>
</protein>
<dbReference type="OrthoDB" id="436496at2759"/>
<dbReference type="GO" id="GO:0005739">
    <property type="term" value="C:mitochondrion"/>
    <property type="evidence" value="ECO:0007669"/>
    <property type="project" value="TreeGrafter"/>
</dbReference>
<dbReference type="GO" id="GO:0016491">
    <property type="term" value="F:oxidoreductase activity"/>
    <property type="evidence" value="ECO:0007669"/>
    <property type="project" value="UniProtKB-KW"/>
</dbReference>
<dbReference type="PANTHER" id="PTHR46505:SF1">
    <property type="entry name" value="OXIDOREDUCTASE NAD-BINDING DOMAIN-CONTAINING PROTEIN 1"/>
    <property type="match status" value="1"/>
</dbReference>
<dbReference type="InterPro" id="IPR001433">
    <property type="entry name" value="OxRdtase_FAD/NAD-bd"/>
</dbReference>
<accession>A0A8J1UES1</accession>
<dbReference type="InterPro" id="IPR017938">
    <property type="entry name" value="Riboflavin_synthase-like_b-brl"/>
</dbReference>
<dbReference type="CDD" id="cd00322">
    <property type="entry name" value="FNR_like"/>
    <property type="match status" value="1"/>
</dbReference>
<dbReference type="Proteomes" id="UP000749559">
    <property type="component" value="Unassembled WGS sequence"/>
</dbReference>
<evidence type="ECO:0000313" key="5">
    <source>
        <dbReference type="Proteomes" id="UP000749559"/>
    </source>
</evidence>
<comment type="caution">
    <text evidence="4">The sequence shown here is derived from an EMBL/GenBank/DDBJ whole genome shotgun (WGS) entry which is preliminary data.</text>
</comment>
<dbReference type="EMBL" id="CAIIXF020000007">
    <property type="protein sequence ID" value="CAH1789140.1"/>
    <property type="molecule type" value="Genomic_DNA"/>
</dbReference>
<name>A0A8J1UES1_OWEFU</name>
<keyword evidence="2" id="KW-0520">NAD</keyword>
<evidence type="ECO:0000313" key="4">
    <source>
        <dbReference type="EMBL" id="CAH1789140.1"/>
    </source>
</evidence>
<dbReference type="AlphaFoldDB" id="A0A8J1UES1"/>
<gene>
    <name evidence="4" type="ORF">OFUS_LOCUS14550</name>
</gene>
<keyword evidence="5" id="KW-1185">Reference proteome</keyword>
<dbReference type="PRINTS" id="PR00410">
    <property type="entry name" value="PHEHYDRXLASE"/>
</dbReference>
<dbReference type="Gene3D" id="2.40.30.10">
    <property type="entry name" value="Translation factors"/>
    <property type="match status" value="1"/>
</dbReference>